<evidence type="ECO:0000313" key="3">
    <source>
        <dbReference type="EMBL" id="EQD55907.1"/>
    </source>
</evidence>
<dbReference type="SUPFAM" id="SSF52540">
    <property type="entry name" value="P-loop containing nucleoside triphosphate hydrolases"/>
    <property type="match status" value="1"/>
</dbReference>
<dbReference type="AlphaFoldDB" id="T1AFG7"/>
<sequence length="168" mass="19202">AKIKRDSLHERITNYEEESKAIDGDIESFGMSMPQMKFEISIVENEIENWGPVNGLAEEEFTRTKERIEEIISDTEKLKKENESLRDLMLDLEEKKKIDLLDLFRKIRDNMKKVYHVLSGGGEIELFMTDESNPLNSEVQIKAKPKGNTFSKLAALSGGEKSLTAMAF</sequence>
<feature type="non-terminal residue" evidence="3">
    <location>
        <position position="168"/>
    </location>
</feature>
<feature type="domain" description="Cyclic nucleotide-binding" evidence="2">
    <location>
        <begin position="122"/>
        <end position="168"/>
    </location>
</feature>
<proteinExistence type="predicted"/>
<name>T1AFG7_9ZZZZ</name>
<evidence type="ECO:0000256" key="1">
    <source>
        <dbReference type="SAM" id="Coils"/>
    </source>
</evidence>
<dbReference type="InterPro" id="IPR027417">
    <property type="entry name" value="P-loop_NTPase"/>
</dbReference>
<protein>
    <submittedName>
        <fullName evidence="3">Chromosome segregation protein SMC</fullName>
    </submittedName>
</protein>
<reference evidence="3" key="1">
    <citation type="submission" date="2013-08" db="EMBL/GenBank/DDBJ databases">
        <authorList>
            <person name="Mendez C."/>
            <person name="Richter M."/>
            <person name="Ferrer M."/>
            <person name="Sanchez J."/>
        </authorList>
    </citation>
    <scope>NUCLEOTIDE SEQUENCE</scope>
</reference>
<feature type="non-terminal residue" evidence="3">
    <location>
        <position position="1"/>
    </location>
</feature>
<evidence type="ECO:0000259" key="2">
    <source>
        <dbReference type="PROSITE" id="PS50042"/>
    </source>
</evidence>
<dbReference type="PROSITE" id="PS50042">
    <property type="entry name" value="CNMP_BINDING_3"/>
    <property type="match status" value="1"/>
</dbReference>
<gene>
    <name evidence="3" type="ORF">B1A_11746</name>
</gene>
<dbReference type="PANTHER" id="PTHR43977">
    <property type="entry name" value="STRUCTURAL MAINTENANCE OF CHROMOSOMES PROTEIN 3"/>
    <property type="match status" value="1"/>
</dbReference>
<accession>T1AFG7</accession>
<feature type="coiled-coil region" evidence="1">
    <location>
        <begin position="68"/>
        <end position="98"/>
    </location>
</feature>
<organism evidence="3">
    <name type="scientific">mine drainage metagenome</name>
    <dbReference type="NCBI Taxonomy" id="410659"/>
    <lineage>
        <taxon>unclassified sequences</taxon>
        <taxon>metagenomes</taxon>
        <taxon>ecological metagenomes</taxon>
    </lineage>
</organism>
<comment type="caution">
    <text evidence="3">The sequence shown here is derived from an EMBL/GenBank/DDBJ whole genome shotgun (WGS) entry which is preliminary data.</text>
</comment>
<dbReference type="EMBL" id="AUZX01008439">
    <property type="protein sequence ID" value="EQD55907.1"/>
    <property type="molecule type" value="Genomic_DNA"/>
</dbReference>
<dbReference type="Gene3D" id="3.40.50.300">
    <property type="entry name" value="P-loop containing nucleotide triphosphate hydrolases"/>
    <property type="match status" value="1"/>
</dbReference>
<dbReference type="InterPro" id="IPR000595">
    <property type="entry name" value="cNMP-bd_dom"/>
</dbReference>
<reference evidence="3" key="2">
    <citation type="journal article" date="2014" name="ISME J.">
        <title>Microbial stratification in low pH oxic and suboxic macroscopic growths along an acid mine drainage.</title>
        <authorList>
            <person name="Mendez-Garcia C."/>
            <person name="Mesa V."/>
            <person name="Sprenger R.R."/>
            <person name="Richter M."/>
            <person name="Diez M.S."/>
            <person name="Solano J."/>
            <person name="Bargiela R."/>
            <person name="Golyshina O.V."/>
            <person name="Manteca A."/>
            <person name="Ramos J.L."/>
            <person name="Gallego J.R."/>
            <person name="Llorente I."/>
            <person name="Martins Dos Santos V.A."/>
            <person name="Jensen O.N."/>
            <person name="Pelaez A.I."/>
            <person name="Sanchez J."/>
            <person name="Ferrer M."/>
        </authorList>
    </citation>
    <scope>NUCLEOTIDE SEQUENCE</scope>
</reference>
<keyword evidence="1" id="KW-0175">Coiled coil</keyword>